<dbReference type="InterPro" id="IPR036071">
    <property type="entry name" value="AMMECR1_dom_sf"/>
</dbReference>
<dbReference type="EMBL" id="PNHP01000003">
    <property type="protein sequence ID" value="PMC81558.1"/>
    <property type="molecule type" value="Genomic_DNA"/>
</dbReference>
<proteinExistence type="predicted"/>
<evidence type="ECO:0000259" key="1">
    <source>
        <dbReference type="Pfam" id="PF01871"/>
    </source>
</evidence>
<dbReference type="GeneID" id="84578710"/>
<organism evidence="2 3">
    <name type="scientific">Anaerococcus hydrogenalis</name>
    <dbReference type="NCBI Taxonomy" id="33029"/>
    <lineage>
        <taxon>Bacteria</taxon>
        <taxon>Bacillati</taxon>
        <taxon>Bacillota</taxon>
        <taxon>Tissierellia</taxon>
        <taxon>Tissierellales</taxon>
        <taxon>Peptoniphilaceae</taxon>
        <taxon>Anaerococcus</taxon>
    </lineage>
</organism>
<evidence type="ECO:0000313" key="3">
    <source>
        <dbReference type="Proteomes" id="UP000235658"/>
    </source>
</evidence>
<dbReference type="SUPFAM" id="SSF143447">
    <property type="entry name" value="AMMECR1-like"/>
    <property type="match status" value="1"/>
</dbReference>
<dbReference type="AlphaFoldDB" id="A0A2N6UIR2"/>
<dbReference type="Proteomes" id="UP000235658">
    <property type="component" value="Unassembled WGS sequence"/>
</dbReference>
<comment type="caution">
    <text evidence="2">The sequence shown here is derived from an EMBL/GenBank/DDBJ whole genome shotgun (WGS) entry which is preliminary data.</text>
</comment>
<accession>A0A2N6UIR2</accession>
<reference evidence="2 3" key="1">
    <citation type="submission" date="2017-09" db="EMBL/GenBank/DDBJ databases">
        <title>Bacterial strain isolated from the female urinary microbiota.</title>
        <authorList>
            <person name="Thomas-White K."/>
            <person name="Kumar N."/>
            <person name="Forster S."/>
            <person name="Putonti C."/>
            <person name="Lawley T."/>
            <person name="Wolfe A.J."/>
        </authorList>
    </citation>
    <scope>NUCLEOTIDE SEQUENCE [LARGE SCALE GENOMIC DNA]</scope>
    <source>
        <strain evidence="2 3">UMB0204</strain>
    </source>
</reference>
<dbReference type="Gene3D" id="3.30.700.20">
    <property type="entry name" value="Hypothetical protein ph0010, domain 1"/>
    <property type="match status" value="1"/>
</dbReference>
<dbReference type="RefSeq" id="WP_102198098.1">
    <property type="nucleotide sequence ID" value="NZ_PNHP01000003.1"/>
</dbReference>
<sequence>MDDYVKLAKESIEYYLENKTYLREFDPKFKEKSNGIRIEVSIDGRLKGISGSIYPTKENIGLDIIYEAVNAGFFDFKFNPISDKNLDKVEIKVYEYYDVEKLRFIEEFNDFDGIVLSFMDENFYFLRSDFTSDIKMLEKALEISNVDSWDNFSIDKFRLKIHK</sequence>
<dbReference type="Pfam" id="PF01871">
    <property type="entry name" value="AMMECR1"/>
    <property type="match status" value="1"/>
</dbReference>
<name>A0A2N6UIR2_9FIRM</name>
<evidence type="ECO:0000313" key="2">
    <source>
        <dbReference type="EMBL" id="PMC81558.1"/>
    </source>
</evidence>
<gene>
    <name evidence="2" type="ORF">CJ192_05885</name>
</gene>
<feature type="domain" description="AMMECR1" evidence="1">
    <location>
        <begin position="5"/>
        <end position="108"/>
    </location>
</feature>
<dbReference type="InterPro" id="IPR027485">
    <property type="entry name" value="AMMECR1_N"/>
</dbReference>
<dbReference type="InterPro" id="IPR002733">
    <property type="entry name" value="AMMECR1_domain"/>
</dbReference>
<protein>
    <submittedName>
        <fullName evidence="2">AMMECR1 domain-containing protein</fullName>
    </submittedName>
</protein>